<dbReference type="AlphaFoldDB" id="A0A3M7SAT9"/>
<name>A0A3M7SAT9_BRAPC</name>
<comment type="caution">
    <text evidence="2">The sequence shown here is derived from an EMBL/GenBank/DDBJ whole genome shotgun (WGS) entry which is preliminary data.</text>
</comment>
<reference evidence="2 3" key="1">
    <citation type="journal article" date="2018" name="Sci. Rep.">
        <title>Genomic signatures of local adaptation to the degree of environmental predictability in rotifers.</title>
        <authorList>
            <person name="Franch-Gras L."/>
            <person name="Hahn C."/>
            <person name="Garcia-Roger E.M."/>
            <person name="Carmona M.J."/>
            <person name="Serra M."/>
            <person name="Gomez A."/>
        </authorList>
    </citation>
    <scope>NUCLEOTIDE SEQUENCE [LARGE SCALE GENOMIC DNA]</scope>
    <source>
        <strain evidence="2">HYR1</strain>
    </source>
</reference>
<accession>A0A3M7SAT9</accession>
<evidence type="ECO:0000313" key="2">
    <source>
        <dbReference type="EMBL" id="RNA32881.1"/>
    </source>
</evidence>
<organism evidence="2 3">
    <name type="scientific">Brachionus plicatilis</name>
    <name type="common">Marine rotifer</name>
    <name type="synonym">Brachionus muelleri</name>
    <dbReference type="NCBI Taxonomy" id="10195"/>
    <lineage>
        <taxon>Eukaryota</taxon>
        <taxon>Metazoa</taxon>
        <taxon>Spiralia</taxon>
        <taxon>Gnathifera</taxon>
        <taxon>Rotifera</taxon>
        <taxon>Eurotatoria</taxon>
        <taxon>Monogononta</taxon>
        <taxon>Pseudotrocha</taxon>
        <taxon>Ploima</taxon>
        <taxon>Brachionidae</taxon>
        <taxon>Brachionus</taxon>
    </lineage>
</organism>
<evidence type="ECO:0000313" key="3">
    <source>
        <dbReference type="Proteomes" id="UP000276133"/>
    </source>
</evidence>
<protein>
    <submittedName>
        <fullName evidence="2">Uncharacterized protein</fullName>
    </submittedName>
</protein>
<keyword evidence="3" id="KW-1185">Reference proteome</keyword>
<feature type="region of interest" description="Disordered" evidence="1">
    <location>
        <begin position="84"/>
        <end position="109"/>
    </location>
</feature>
<evidence type="ECO:0000256" key="1">
    <source>
        <dbReference type="SAM" id="MobiDB-lite"/>
    </source>
</evidence>
<dbReference type="EMBL" id="REGN01001732">
    <property type="protein sequence ID" value="RNA32881.1"/>
    <property type="molecule type" value="Genomic_DNA"/>
</dbReference>
<gene>
    <name evidence="2" type="ORF">BpHYR1_034737</name>
</gene>
<sequence length="194" mass="22769">MDEFLQENYKDSNIQTQASDVQPIQSNTISDEIFHFEETSSRDPNFQGPEKIFFEKVGILQKDNVFVQMCYDFYKLVNVSEHTESKIQDSPSTDEQSSEIEDQSIENKQDYNISMPKTRYCETSFKQTQFAKQKVNEQNNFGTKSYHENNYGYSHYRLPPTPILKDSNDLNLNQSKFIDNTISNKSNFNYEIKL</sequence>
<dbReference type="Proteomes" id="UP000276133">
    <property type="component" value="Unassembled WGS sequence"/>
</dbReference>
<proteinExistence type="predicted"/>